<accession>A0A0D0CUJ6</accession>
<evidence type="ECO:0000313" key="1">
    <source>
        <dbReference type="EMBL" id="KIK79123.1"/>
    </source>
</evidence>
<organism evidence="1 2">
    <name type="scientific">Paxillus rubicundulus Ve08.2h10</name>
    <dbReference type="NCBI Taxonomy" id="930991"/>
    <lineage>
        <taxon>Eukaryota</taxon>
        <taxon>Fungi</taxon>
        <taxon>Dikarya</taxon>
        <taxon>Basidiomycota</taxon>
        <taxon>Agaricomycotina</taxon>
        <taxon>Agaricomycetes</taxon>
        <taxon>Agaricomycetidae</taxon>
        <taxon>Boletales</taxon>
        <taxon>Paxilineae</taxon>
        <taxon>Paxillaceae</taxon>
        <taxon>Paxillus</taxon>
    </lineage>
</organism>
<name>A0A0D0CUJ6_9AGAM</name>
<dbReference type="EMBL" id="KN826372">
    <property type="protein sequence ID" value="KIK79123.1"/>
    <property type="molecule type" value="Genomic_DNA"/>
</dbReference>
<dbReference type="OrthoDB" id="2684934at2759"/>
<gene>
    <name evidence="1" type="ORF">PAXRUDRAFT_162143</name>
</gene>
<reference evidence="2" key="2">
    <citation type="submission" date="2015-01" db="EMBL/GenBank/DDBJ databases">
        <title>Evolutionary Origins and Diversification of the Mycorrhizal Mutualists.</title>
        <authorList>
            <consortium name="DOE Joint Genome Institute"/>
            <consortium name="Mycorrhizal Genomics Consortium"/>
            <person name="Kohler A."/>
            <person name="Kuo A."/>
            <person name="Nagy L.G."/>
            <person name="Floudas D."/>
            <person name="Copeland A."/>
            <person name="Barry K.W."/>
            <person name="Cichocki N."/>
            <person name="Veneault-Fourrey C."/>
            <person name="LaButti K."/>
            <person name="Lindquist E.A."/>
            <person name="Lipzen A."/>
            <person name="Lundell T."/>
            <person name="Morin E."/>
            <person name="Murat C."/>
            <person name="Riley R."/>
            <person name="Ohm R."/>
            <person name="Sun H."/>
            <person name="Tunlid A."/>
            <person name="Henrissat B."/>
            <person name="Grigoriev I.V."/>
            <person name="Hibbett D.S."/>
            <person name="Martin F."/>
        </authorList>
    </citation>
    <scope>NUCLEOTIDE SEQUENCE [LARGE SCALE GENOMIC DNA]</scope>
    <source>
        <strain evidence="2">Ve08.2h10</strain>
    </source>
</reference>
<dbReference type="AlphaFoldDB" id="A0A0D0CUJ6"/>
<dbReference type="HOGENOM" id="CLU_181699_0_0_1"/>
<reference evidence="1 2" key="1">
    <citation type="submission" date="2014-04" db="EMBL/GenBank/DDBJ databases">
        <authorList>
            <consortium name="DOE Joint Genome Institute"/>
            <person name="Kuo A."/>
            <person name="Kohler A."/>
            <person name="Jargeat P."/>
            <person name="Nagy L.G."/>
            <person name="Floudas D."/>
            <person name="Copeland A."/>
            <person name="Barry K.W."/>
            <person name="Cichocki N."/>
            <person name="Veneault-Fourrey C."/>
            <person name="LaButti K."/>
            <person name="Lindquist E.A."/>
            <person name="Lipzen A."/>
            <person name="Lundell T."/>
            <person name="Morin E."/>
            <person name="Murat C."/>
            <person name="Sun H."/>
            <person name="Tunlid A."/>
            <person name="Henrissat B."/>
            <person name="Grigoriev I.V."/>
            <person name="Hibbett D.S."/>
            <person name="Martin F."/>
            <person name="Nordberg H.P."/>
            <person name="Cantor M.N."/>
            <person name="Hua S.X."/>
        </authorList>
    </citation>
    <scope>NUCLEOTIDE SEQUENCE [LARGE SCALE GENOMIC DNA]</scope>
    <source>
        <strain evidence="1 2">Ve08.2h10</strain>
    </source>
</reference>
<protein>
    <submittedName>
        <fullName evidence="1">Uncharacterized protein</fullName>
    </submittedName>
</protein>
<dbReference type="Proteomes" id="UP000054538">
    <property type="component" value="Unassembled WGS sequence"/>
</dbReference>
<dbReference type="InParanoid" id="A0A0D0CUJ6"/>
<proteinExistence type="predicted"/>
<evidence type="ECO:0000313" key="2">
    <source>
        <dbReference type="Proteomes" id="UP000054538"/>
    </source>
</evidence>
<sequence length="80" mass="8779">MLCEVNPSNITINEMDAHYYMGGMGNSNGLQEEHLQALNALDGEDKPELPGDEEVDVGPSLVIDAFSDNKAPNNVSDDWW</sequence>
<keyword evidence="2" id="KW-1185">Reference proteome</keyword>